<reference evidence="2 3" key="1">
    <citation type="journal article" date="2010" name="Science">
        <title>Genome expansion and gene loss in powdery mildew fungi reveal tradeoffs in extreme parasitism.</title>
        <authorList>
            <person name="Spanu P.D."/>
            <person name="Abbott J.C."/>
            <person name="Amselem J."/>
            <person name="Burgis T.A."/>
            <person name="Soanes D.M."/>
            <person name="Stueber K."/>
            <person name="Ver Loren van Themaat E."/>
            <person name="Brown J.K.M."/>
            <person name="Butcher S.A."/>
            <person name="Gurr S.J."/>
            <person name="Lebrun M.-H."/>
            <person name="Ridout C.J."/>
            <person name="Schulze-Lefert P."/>
            <person name="Talbot N.J."/>
            <person name="Ahmadinejad N."/>
            <person name="Ametz C."/>
            <person name="Barton G.R."/>
            <person name="Benjdia M."/>
            <person name="Bidzinski P."/>
            <person name="Bindschedler L.V."/>
            <person name="Both M."/>
            <person name="Brewer M.T."/>
            <person name="Cadle-Davidson L."/>
            <person name="Cadle-Davidson M.M."/>
            <person name="Collemare J."/>
            <person name="Cramer R."/>
            <person name="Frenkel O."/>
            <person name="Godfrey D."/>
            <person name="Harriman J."/>
            <person name="Hoede C."/>
            <person name="King B.C."/>
            <person name="Klages S."/>
            <person name="Kleemann J."/>
            <person name="Knoll D."/>
            <person name="Koti P.S."/>
            <person name="Kreplak J."/>
            <person name="Lopez-Ruiz F.J."/>
            <person name="Lu X."/>
            <person name="Maekawa T."/>
            <person name="Mahanil S."/>
            <person name="Micali C."/>
            <person name="Milgroom M.G."/>
            <person name="Montana G."/>
            <person name="Noir S."/>
            <person name="O'Connell R.J."/>
            <person name="Oberhaensli S."/>
            <person name="Parlange F."/>
            <person name="Pedersen C."/>
            <person name="Quesneville H."/>
            <person name="Reinhardt R."/>
            <person name="Rott M."/>
            <person name="Sacristan S."/>
            <person name="Schmidt S.M."/>
            <person name="Schoen M."/>
            <person name="Skamnioti P."/>
            <person name="Sommer H."/>
            <person name="Stephens A."/>
            <person name="Takahara H."/>
            <person name="Thordal-Christensen H."/>
            <person name="Vigouroux M."/>
            <person name="Wessling R."/>
            <person name="Wicker T."/>
            <person name="Panstruga R."/>
        </authorList>
    </citation>
    <scope>NUCLEOTIDE SEQUENCE [LARGE SCALE GENOMIC DNA]</scope>
    <source>
        <strain evidence="2">DH14</strain>
    </source>
</reference>
<gene>
    <name evidence="2" type="ORF">BGHDH14_bghG007473000001001</name>
</gene>
<dbReference type="HOGENOM" id="CLU_058848_0_0_1"/>
<dbReference type="InParanoid" id="N1JL52"/>
<accession>N1JL52</accession>
<proteinExistence type="predicted"/>
<evidence type="ECO:0000256" key="1">
    <source>
        <dbReference type="SAM" id="SignalP"/>
    </source>
</evidence>
<dbReference type="AlphaFoldDB" id="N1JL52"/>
<evidence type="ECO:0000313" key="3">
    <source>
        <dbReference type="Proteomes" id="UP000015441"/>
    </source>
</evidence>
<dbReference type="Proteomes" id="UP000015441">
    <property type="component" value="Unassembled WGS sequence"/>
</dbReference>
<organism evidence="2 3">
    <name type="scientific">Blumeria graminis f. sp. hordei (strain DH14)</name>
    <name type="common">Barley powdery mildew</name>
    <name type="synonym">Oidium monilioides f. sp. hordei</name>
    <dbReference type="NCBI Taxonomy" id="546991"/>
    <lineage>
        <taxon>Eukaryota</taxon>
        <taxon>Fungi</taxon>
        <taxon>Dikarya</taxon>
        <taxon>Ascomycota</taxon>
        <taxon>Pezizomycotina</taxon>
        <taxon>Leotiomycetes</taxon>
        <taxon>Erysiphales</taxon>
        <taxon>Erysiphaceae</taxon>
        <taxon>Blumeria</taxon>
        <taxon>Blumeria hordei</taxon>
    </lineage>
</organism>
<protein>
    <submittedName>
        <fullName evidence="2">CSEP0480 putative effector protein</fullName>
    </submittedName>
</protein>
<feature type="chain" id="PRO_5004107313" evidence="1">
    <location>
        <begin position="32"/>
        <end position="406"/>
    </location>
</feature>
<dbReference type="EMBL" id="CAUH01007473">
    <property type="protein sequence ID" value="CCU83057.1"/>
    <property type="molecule type" value="Genomic_DNA"/>
</dbReference>
<keyword evidence="1" id="KW-0732">Signal</keyword>
<keyword evidence="3" id="KW-1185">Reference proteome</keyword>
<dbReference type="Gene3D" id="3.10.450.30">
    <property type="entry name" value="Microbial ribonucleases"/>
    <property type="match status" value="1"/>
</dbReference>
<feature type="signal peptide" evidence="1">
    <location>
        <begin position="1"/>
        <end position="31"/>
    </location>
</feature>
<dbReference type="OrthoDB" id="10346339at2759"/>
<evidence type="ECO:0000313" key="2">
    <source>
        <dbReference type="EMBL" id="CCU83057.1"/>
    </source>
</evidence>
<comment type="caution">
    <text evidence="2">The sequence shown here is derived from an EMBL/GenBank/DDBJ whole genome shotgun (WGS) entry which is preliminary data.</text>
</comment>
<name>N1JL52_BLUG1</name>
<sequence length="406" mass="46915">MRVTVNLQSTKFRHFQFILFTVSTLLKLSLQSDVSGYICDDKIVWHEEAQEVAQFATELMTRVDTPFKYPALLEDTQLFGKADQNLFVVPLKNYRSIRVGGRPGSDRVVIDDRGSLVGVVINIRNGIDLRSAYKVCTPFLKYDKLSLGLNEDSTSKISGFACGANFLSSRIETEMKRKCSGLENLSPTNKQFFQYLDRNGITWSENKFWYKHFTKKDYNDQYINKAAVYRVEFTPRCRLIQITPMVRCASPKPACIEIWTPKPTTDMISINPSRNPQHQNQESSEIYRCSDVSFKMINLRMYLTRFYSLHSTTTRTSTEGALIIQNENLHLWPIFPPERPERKLKIRSIYAMGFNEKNVFMGLYFASTRGQLGKVYKPCPNPNLLKFLLADRNLTEGNKDTIDFFH</sequence>